<dbReference type="EMBL" id="CP041186">
    <property type="protein sequence ID" value="QDG52138.1"/>
    <property type="molecule type" value="Genomic_DNA"/>
</dbReference>
<dbReference type="InterPro" id="IPR003587">
    <property type="entry name" value="Hint_dom_N"/>
</dbReference>
<dbReference type="Gene3D" id="2.180.10.10">
    <property type="entry name" value="RHS repeat-associated core"/>
    <property type="match status" value="1"/>
</dbReference>
<evidence type="ECO:0000313" key="3">
    <source>
        <dbReference type="EMBL" id="QDG52138.1"/>
    </source>
</evidence>
<dbReference type="OrthoDB" id="5458729at2"/>
<dbReference type="AlphaFoldDB" id="A0A4Y6PV08"/>
<dbReference type="PANTHER" id="PTHR32305">
    <property type="match status" value="1"/>
</dbReference>
<name>A0A4Y6PV08_PERCE</name>
<dbReference type="SMART" id="SM00306">
    <property type="entry name" value="HintN"/>
    <property type="match status" value="1"/>
</dbReference>
<accession>A0A4Y6PV08</accession>
<keyword evidence="1" id="KW-0677">Repeat</keyword>
<dbReference type="Pfam" id="PF07591">
    <property type="entry name" value="PT-HINT"/>
    <property type="match status" value="1"/>
</dbReference>
<evidence type="ECO:0000259" key="2">
    <source>
        <dbReference type="SMART" id="SM00306"/>
    </source>
</evidence>
<feature type="domain" description="Hint" evidence="2">
    <location>
        <begin position="595"/>
        <end position="695"/>
    </location>
</feature>
<dbReference type="SUPFAM" id="SSF51294">
    <property type="entry name" value="Hedgehog/intein (Hint) domain"/>
    <property type="match status" value="1"/>
</dbReference>
<gene>
    <name evidence="3" type="ORF">FIV42_15720</name>
</gene>
<evidence type="ECO:0000256" key="1">
    <source>
        <dbReference type="ARBA" id="ARBA00022737"/>
    </source>
</evidence>
<keyword evidence="4" id="KW-1185">Reference proteome</keyword>
<sequence length="847" mass="93221">MRLVGECSSLTLRTDFHWYGGMFAGRTQDWTLSTSRDPLEQVLDVDGLGRPVGWQYSVVDVSSHGTAWGDAYCGGTWSASHCSAPMLDIEVVRDPLGRIGSLKWRFGHPMFQLDGTIRPDSEHAQPWRGYKYNKKGYLSGVWEQNGLSEVVDTSGVLDHQAFSSVIDQAAAAHNSAASSGAEAELWNYNRETRVGGLLSITSASTSQPRWAVGNARLSGHRLDTVEIDQGTYQTEHDGFGRVTKGVEKEFHFDERGRLIGVSDSNNSLLEAYAYDASGRLAQIITPGGNETDVAYFDNQIAALIDESGNDATEFGWGVHLDQLIELRRVDLGTSSETDHLVPLADHRNSVVGVWDANAEKMRQIYQYDADGRLTTRNENEFATCTEVGTTSTCSNEGMPMLFASQLRSEVTGLSYMRNRWYSAKLGQFISPDPAGYVDAYNLYAYAGFDPINYWDPWGLAKQGHADGAPTNPFRDLGLGTGIGDRIRERPNLDFGSGEGPMLTEAQRRGLQATIAVAEFVATESVGVLIGGPLDNLAIGAGKLLLKVPGVKAGLRGAGNVARRGGRKLLDAGGKLGNKGKQKLAELVNRRRGGSPCSFVEGTVVEMCDGTLMSIDDIEVGDEVLARDAETGEFACKAVEKTYVDHERPIIELEFEGPDGAYELFEVTDNHPFWVRNRGWTRVDELAPGDEVFTSAGGWLKVSGATWTTRTSTVYNFAVEEFRSYFVGGVGAWVHNCDWNDEIFRLGPGDPPSRIEGPWTKNDLKQGALGVSPRGLGKPDLHHADQMPGSAIHEVRPGNHRNNPALHRNKFNQGVTAEMRKEDRQLHWWYRAREMGLDQVLPDWVYKE</sequence>
<organism evidence="3 4">
    <name type="scientific">Persicimonas caeni</name>
    <dbReference type="NCBI Taxonomy" id="2292766"/>
    <lineage>
        <taxon>Bacteria</taxon>
        <taxon>Deltaproteobacteria</taxon>
        <taxon>Bradymonadales</taxon>
        <taxon>Bradymonadaceae</taxon>
        <taxon>Persicimonas</taxon>
    </lineage>
</organism>
<evidence type="ECO:0000313" key="4">
    <source>
        <dbReference type="Proteomes" id="UP000315995"/>
    </source>
</evidence>
<dbReference type="InterPro" id="IPR056823">
    <property type="entry name" value="TEN-like_YD-shell"/>
</dbReference>
<dbReference type="InterPro" id="IPR022385">
    <property type="entry name" value="Rhs_assc_core"/>
</dbReference>
<dbReference type="InterPro" id="IPR030934">
    <property type="entry name" value="Intein_C"/>
</dbReference>
<dbReference type="PROSITE" id="PS50818">
    <property type="entry name" value="INTEIN_C_TER"/>
    <property type="match status" value="1"/>
</dbReference>
<accession>A0A5B8Y6A2</accession>
<dbReference type="CDD" id="cd00081">
    <property type="entry name" value="Hint"/>
    <property type="match status" value="1"/>
</dbReference>
<dbReference type="NCBIfam" id="TIGR03696">
    <property type="entry name" value="Rhs_assc_core"/>
    <property type="match status" value="1"/>
</dbReference>
<dbReference type="InterPro" id="IPR050708">
    <property type="entry name" value="T6SS_VgrG/RHS"/>
</dbReference>
<dbReference type="Pfam" id="PF25023">
    <property type="entry name" value="TEN_YD-shell"/>
    <property type="match status" value="1"/>
</dbReference>
<reference evidence="3 4" key="1">
    <citation type="submission" date="2019-06" db="EMBL/GenBank/DDBJ databases">
        <title>Persicimonas caeni gen. nov., sp. nov., a predatory bacterium isolated from solar saltern.</title>
        <authorList>
            <person name="Wang S."/>
        </authorList>
    </citation>
    <scope>NUCLEOTIDE SEQUENCE [LARGE SCALE GENOMIC DNA]</scope>
    <source>
        <strain evidence="3 4">YN101</strain>
    </source>
</reference>
<proteinExistence type="predicted"/>
<protein>
    <recommendedName>
        <fullName evidence="2">Hint domain-containing protein</fullName>
    </recommendedName>
</protein>
<dbReference type="PANTHER" id="PTHR32305:SF15">
    <property type="entry name" value="PROTEIN RHSA-RELATED"/>
    <property type="match status" value="1"/>
</dbReference>
<dbReference type="Proteomes" id="UP000315995">
    <property type="component" value="Chromosome"/>
</dbReference>
<dbReference type="Gene3D" id="2.170.16.10">
    <property type="entry name" value="Hedgehog/Intein (Hint) domain"/>
    <property type="match status" value="1"/>
</dbReference>
<dbReference type="InterPro" id="IPR036844">
    <property type="entry name" value="Hint_dom_sf"/>
</dbReference>